<reference evidence="2 3" key="1">
    <citation type="submission" date="2018-06" db="EMBL/GenBank/DDBJ databases">
        <authorList>
            <consortium name="Pathogen Informatics"/>
            <person name="Doyle S."/>
        </authorList>
    </citation>
    <scope>NUCLEOTIDE SEQUENCE [LARGE SCALE GENOMIC DNA]</scope>
    <source>
        <strain evidence="2 3">NCTC11862</strain>
    </source>
</reference>
<sequence length="203" mass="21730">MKLRIGTVVVALSLLLPACSVGSDAEHVAVETEVVTEVVEPEPETQTVDAFHFESGTLELGPFDPLEVYPDVFDPCQEISDEEFAKAGLETDGVTIPQGNYSALYCVGTLEHDPAKYGILIGGSATGKTTIESQATVIDENASSKIPNVFLFIEDDFGSNNCSAVVSTNRGNFSVLFSDGVQKLESLQHCKNAILTLEKLQEG</sequence>
<dbReference type="EMBL" id="UFXQ01000001">
    <property type="protein sequence ID" value="STC70294.1"/>
    <property type="molecule type" value="Genomic_DNA"/>
</dbReference>
<evidence type="ECO:0000256" key="1">
    <source>
        <dbReference type="SAM" id="SignalP"/>
    </source>
</evidence>
<keyword evidence="1" id="KW-0732">Signal</keyword>
<evidence type="ECO:0000313" key="3">
    <source>
        <dbReference type="Proteomes" id="UP000254467"/>
    </source>
</evidence>
<evidence type="ECO:0008006" key="4">
    <source>
        <dbReference type="Google" id="ProtNLM"/>
    </source>
</evidence>
<dbReference type="OrthoDB" id="4408965at2"/>
<evidence type="ECO:0000313" key="2">
    <source>
        <dbReference type="EMBL" id="STC70294.1"/>
    </source>
</evidence>
<keyword evidence="3" id="KW-1185">Reference proteome</keyword>
<dbReference type="AlphaFoldDB" id="A0A376CPE0"/>
<dbReference type="STRING" id="35756.GCA_001044155_02351"/>
<feature type="signal peptide" evidence="1">
    <location>
        <begin position="1"/>
        <end position="25"/>
    </location>
</feature>
<proteinExistence type="predicted"/>
<protein>
    <recommendedName>
        <fullName evidence="4">Secreted protein</fullName>
    </recommendedName>
</protein>
<dbReference type="Proteomes" id="UP000254467">
    <property type="component" value="Unassembled WGS sequence"/>
</dbReference>
<accession>A0A376CPE0</accession>
<name>A0A376CPE0_9CORY</name>
<gene>
    <name evidence="2" type="ORF">NCTC11862_02104</name>
</gene>
<dbReference type="RefSeq" id="WP_018580778.1">
    <property type="nucleotide sequence ID" value="NZ_LDYD01000008.1"/>
</dbReference>
<feature type="chain" id="PRO_5016838713" description="Secreted protein" evidence="1">
    <location>
        <begin position="26"/>
        <end position="203"/>
    </location>
</feature>
<organism evidence="2 3">
    <name type="scientific">Corynebacterium pilosum</name>
    <dbReference type="NCBI Taxonomy" id="35756"/>
    <lineage>
        <taxon>Bacteria</taxon>
        <taxon>Bacillati</taxon>
        <taxon>Actinomycetota</taxon>
        <taxon>Actinomycetes</taxon>
        <taxon>Mycobacteriales</taxon>
        <taxon>Corynebacteriaceae</taxon>
        <taxon>Corynebacterium</taxon>
    </lineage>
</organism>